<gene>
    <name evidence="2" type="ORF">FHS68_003356</name>
</gene>
<dbReference type="RefSeq" id="WP_167271997.1">
    <property type="nucleotide sequence ID" value="NZ_JAASQJ010000003.1"/>
</dbReference>
<feature type="transmembrane region" description="Helical" evidence="1">
    <location>
        <begin position="134"/>
        <end position="152"/>
    </location>
</feature>
<keyword evidence="1" id="KW-0812">Transmembrane</keyword>
<evidence type="ECO:0000313" key="2">
    <source>
        <dbReference type="EMBL" id="NIJ54174.1"/>
    </source>
</evidence>
<name>A0ABX0UQE9_9BACT</name>
<feature type="transmembrane region" description="Helical" evidence="1">
    <location>
        <begin position="65"/>
        <end position="87"/>
    </location>
</feature>
<dbReference type="Proteomes" id="UP001179181">
    <property type="component" value="Unassembled WGS sequence"/>
</dbReference>
<feature type="transmembrane region" description="Helical" evidence="1">
    <location>
        <begin position="12"/>
        <end position="36"/>
    </location>
</feature>
<proteinExistence type="predicted"/>
<feature type="transmembrane region" description="Helical" evidence="1">
    <location>
        <begin position="99"/>
        <end position="122"/>
    </location>
</feature>
<comment type="caution">
    <text evidence="2">The sequence shown here is derived from an EMBL/GenBank/DDBJ whole genome shotgun (WGS) entry which is preliminary data.</text>
</comment>
<keyword evidence="1" id="KW-0472">Membrane</keyword>
<evidence type="ECO:0000313" key="3">
    <source>
        <dbReference type="Proteomes" id="UP001179181"/>
    </source>
</evidence>
<protein>
    <submittedName>
        <fullName evidence="2">Membrane protein YagU involved in acid resistance</fullName>
    </submittedName>
</protein>
<accession>A0ABX0UQE9</accession>
<keyword evidence="3" id="KW-1185">Reference proteome</keyword>
<reference evidence="2 3" key="1">
    <citation type="submission" date="2020-03" db="EMBL/GenBank/DDBJ databases">
        <title>Genomic Encyclopedia of Type Strains, Phase IV (KMG-IV): sequencing the most valuable type-strain genomes for metagenomic binning, comparative biology and taxonomic classification.</title>
        <authorList>
            <person name="Goeker M."/>
        </authorList>
    </citation>
    <scope>NUCLEOTIDE SEQUENCE [LARGE SCALE GENOMIC DNA]</scope>
    <source>
        <strain evidence="2 3">DSM 102865</strain>
    </source>
</reference>
<organism evidence="2 3">
    <name type="scientific">Dyadobacter arcticus</name>
    <dbReference type="NCBI Taxonomy" id="1078754"/>
    <lineage>
        <taxon>Bacteria</taxon>
        <taxon>Pseudomonadati</taxon>
        <taxon>Bacteroidota</taxon>
        <taxon>Cytophagia</taxon>
        <taxon>Cytophagales</taxon>
        <taxon>Spirosomataceae</taxon>
        <taxon>Dyadobacter</taxon>
    </lineage>
</organism>
<dbReference type="EMBL" id="JAASQJ010000003">
    <property type="protein sequence ID" value="NIJ54174.1"/>
    <property type="molecule type" value="Genomic_DNA"/>
</dbReference>
<evidence type="ECO:0000256" key="1">
    <source>
        <dbReference type="SAM" id="Phobius"/>
    </source>
</evidence>
<keyword evidence="1" id="KW-1133">Transmembrane helix</keyword>
<sequence>MSTIRSSSSAFKTIASATIIAGALDILAAILIYSIIMEQTTPSRICMSIASGIFGKEAYSGGVPMVLTGLLLHFFIAFLFSTFYYRIFPYLRMLRKQKLVCGILYGIFVWLVMNVGVLRITFPKMPFPDPRSSLIGMSILIVAVGIPISYIISANRR</sequence>